<reference evidence="5 6" key="1">
    <citation type="submission" date="2020-08" db="EMBL/GenBank/DDBJ databases">
        <title>Sequencing the genomes of 1000 actinobacteria strains.</title>
        <authorList>
            <person name="Klenk H.-P."/>
        </authorList>
    </citation>
    <scope>NUCLEOTIDE SEQUENCE [LARGE SCALE GENOMIC DNA]</scope>
    <source>
        <strain evidence="5 6">DSM 46659</strain>
    </source>
</reference>
<dbReference type="Proteomes" id="UP000546642">
    <property type="component" value="Unassembled WGS sequence"/>
</dbReference>
<keyword evidence="3" id="KW-0949">S-adenosyl-L-methionine</keyword>
<dbReference type="EMBL" id="JACHDS010000001">
    <property type="protein sequence ID" value="MBB6170958.1"/>
    <property type="molecule type" value="Genomic_DNA"/>
</dbReference>
<dbReference type="RefSeq" id="WP_184073993.1">
    <property type="nucleotide sequence ID" value="NZ_JACHDS010000001.1"/>
</dbReference>
<accession>A0A7X0D469</accession>
<dbReference type="InterPro" id="IPR041698">
    <property type="entry name" value="Methyltransf_25"/>
</dbReference>
<evidence type="ECO:0000259" key="4">
    <source>
        <dbReference type="Pfam" id="PF13649"/>
    </source>
</evidence>
<name>A0A7X0D469_9ACTN</name>
<evidence type="ECO:0000313" key="5">
    <source>
        <dbReference type="EMBL" id="MBB6170958.1"/>
    </source>
</evidence>
<evidence type="ECO:0000256" key="2">
    <source>
        <dbReference type="ARBA" id="ARBA00022679"/>
    </source>
</evidence>
<dbReference type="GO" id="GO:0032259">
    <property type="term" value="P:methylation"/>
    <property type="evidence" value="ECO:0007669"/>
    <property type="project" value="UniProtKB-KW"/>
</dbReference>
<feature type="domain" description="Methyltransferase" evidence="4">
    <location>
        <begin position="52"/>
        <end position="145"/>
    </location>
</feature>
<dbReference type="PANTHER" id="PTHR43464:SF19">
    <property type="entry name" value="UBIQUINONE BIOSYNTHESIS O-METHYLTRANSFERASE, MITOCHONDRIAL"/>
    <property type="match status" value="1"/>
</dbReference>
<comment type="caution">
    <text evidence="5">The sequence shown here is derived from an EMBL/GenBank/DDBJ whole genome shotgun (WGS) entry which is preliminary data.</text>
</comment>
<dbReference type="Gene3D" id="3.40.50.150">
    <property type="entry name" value="Vaccinia Virus protein VP39"/>
    <property type="match status" value="1"/>
</dbReference>
<keyword evidence="6" id="KW-1185">Reference proteome</keyword>
<evidence type="ECO:0000256" key="1">
    <source>
        <dbReference type="ARBA" id="ARBA00022603"/>
    </source>
</evidence>
<organism evidence="5 6">
    <name type="scientific">Nocardiopsis mwathae</name>
    <dbReference type="NCBI Taxonomy" id="1472723"/>
    <lineage>
        <taxon>Bacteria</taxon>
        <taxon>Bacillati</taxon>
        <taxon>Actinomycetota</taxon>
        <taxon>Actinomycetes</taxon>
        <taxon>Streptosporangiales</taxon>
        <taxon>Nocardiopsidaceae</taxon>
        <taxon>Nocardiopsis</taxon>
    </lineage>
</organism>
<keyword evidence="2 5" id="KW-0808">Transferase</keyword>
<dbReference type="CDD" id="cd02440">
    <property type="entry name" value="AdoMet_MTases"/>
    <property type="match status" value="1"/>
</dbReference>
<evidence type="ECO:0000256" key="3">
    <source>
        <dbReference type="ARBA" id="ARBA00022691"/>
    </source>
</evidence>
<proteinExistence type="predicted"/>
<dbReference type="PANTHER" id="PTHR43464">
    <property type="entry name" value="METHYLTRANSFERASE"/>
    <property type="match status" value="1"/>
</dbReference>
<dbReference type="Pfam" id="PF13649">
    <property type="entry name" value="Methyltransf_25"/>
    <property type="match status" value="1"/>
</dbReference>
<dbReference type="SUPFAM" id="SSF53335">
    <property type="entry name" value="S-adenosyl-L-methionine-dependent methyltransferases"/>
    <property type="match status" value="1"/>
</dbReference>
<keyword evidence="1 5" id="KW-0489">Methyltransferase</keyword>
<dbReference type="AlphaFoldDB" id="A0A7X0D469"/>
<dbReference type="Gene3D" id="2.20.130.10">
    <property type="entry name" value="CAC2371-like domains"/>
    <property type="match status" value="1"/>
</dbReference>
<gene>
    <name evidence="5" type="ORF">HNR23_001018</name>
</gene>
<dbReference type="GO" id="GO:0008168">
    <property type="term" value="F:methyltransferase activity"/>
    <property type="evidence" value="ECO:0007669"/>
    <property type="project" value="UniProtKB-KW"/>
</dbReference>
<dbReference type="InterPro" id="IPR029063">
    <property type="entry name" value="SAM-dependent_MTases_sf"/>
</dbReference>
<protein>
    <submittedName>
        <fullName evidence="5">SAM-dependent methyltransferase</fullName>
    </submittedName>
</protein>
<sequence length="267" mass="28087">MVDTPPAPSVLDTYEKIAGIYDAVTDVPGYPTWMKIFIDLIEGHGCAGKRLLDLGCGTGKSSVAFKDLGYEVTGVDISPAMIDIARGKKEMADIEFVVGDLRRLPGFPVSFDAATAAGEQFHYLADTAELRAALESVRGALRPGGLLVFELNTAGTFAALCAAPAIRRGPGSLAVLDGTASAPFVPGGGVEVVMDCFTATADGTWERLESRHPHRHFPRDDVAAAVAESGFDLVAVYGIKGGKLHEGLDESADLKAFFVARNTASAQ</sequence>
<evidence type="ECO:0000313" key="6">
    <source>
        <dbReference type="Proteomes" id="UP000546642"/>
    </source>
</evidence>